<organism evidence="2 3">
    <name type="scientific">Trichobilharzia regenti</name>
    <name type="common">Nasal bird schistosome</name>
    <dbReference type="NCBI Taxonomy" id="157069"/>
    <lineage>
        <taxon>Eukaryota</taxon>
        <taxon>Metazoa</taxon>
        <taxon>Spiralia</taxon>
        <taxon>Lophotrochozoa</taxon>
        <taxon>Platyhelminthes</taxon>
        <taxon>Trematoda</taxon>
        <taxon>Digenea</taxon>
        <taxon>Strigeidida</taxon>
        <taxon>Schistosomatoidea</taxon>
        <taxon>Schistosomatidae</taxon>
        <taxon>Trichobilharzia</taxon>
    </lineage>
</organism>
<keyword evidence="1" id="KW-1133">Transmembrane helix</keyword>
<feature type="transmembrane region" description="Helical" evidence="1">
    <location>
        <begin position="180"/>
        <end position="204"/>
    </location>
</feature>
<evidence type="ECO:0008006" key="4">
    <source>
        <dbReference type="Google" id="ProtNLM"/>
    </source>
</evidence>
<dbReference type="PANTHER" id="PTHR46641">
    <property type="entry name" value="FMRFAMIDE RECEPTOR-RELATED"/>
    <property type="match status" value="1"/>
</dbReference>
<name>A0AA85KBU9_TRIRE</name>
<dbReference type="InterPro" id="IPR052954">
    <property type="entry name" value="GPCR-Ligand_Int"/>
</dbReference>
<evidence type="ECO:0000313" key="2">
    <source>
        <dbReference type="Proteomes" id="UP000050795"/>
    </source>
</evidence>
<keyword evidence="1" id="KW-0472">Membrane</keyword>
<dbReference type="AlphaFoldDB" id="A0AA85KBU9"/>
<proteinExistence type="predicted"/>
<feature type="transmembrane region" description="Helical" evidence="1">
    <location>
        <begin position="225"/>
        <end position="243"/>
    </location>
</feature>
<evidence type="ECO:0000256" key="1">
    <source>
        <dbReference type="SAM" id="Phobius"/>
    </source>
</evidence>
<dbReference type="PANTHER" id="PTHR46641:SF2">
    <property type="entry name" value="FMRFAMIDE RECEPTOR"/>
    <property type="match status" value="1"/>
</dbReference>
<dbReference type="WBParaSite" id="TREG1_7780.1">
    <property type="protein sequence ID" value="TREG1_7780.1"/>
    <property type="gene ID" value="TREG1_7780"/>
</dbReference>
<reference evidence="2" key="1">
    <citation type="submission" date="2022-06" db="EMBL/GenBank/DDBJ databases">
        <authorList>
            <person name="Berger JAMES D."/>
            <person name="Berger JAMES D."/>
        </authorList>
    </citation>
    <scope>NUCLEOTIDE SEQUENCE [LARGE SCALE GENOMIC DNA]</scope>
</reference>
<dbReference type="Gene3D" id="1.20.1070.10">
    <property type="entry name" value="Rhodopsin 7-helix transmembrane proteins"/>
    <property type="match status" value="1"/>
</dbReference>
<keyword evidence="2" id="KW-1185">Reference proteome</keyword>
<reference evidence="3" key="2">
    <citation type="submission" date="2023-11" db="UniProtKB">
        <authorList>
            <consortium name="WormBaseParasite"/>
        </authorList>
    </citation>
    <scope>IDENTIFICATION</scope>
</reference>
<feature type="transmembrane region" description="Helical" evidence="1">
    <location>
        <begin position="278"/>
        <end position="304"/>
    </location>
</feature>
<feature type="transmembrane region" description="Helical" evidence="1">
    <location>
        <begin position="396"/>
        <end position="416"/>
    </location>
</feature>
<dbReference type="SUPFAM" id="SSF81321">
    <property type="entry name" value="Family A G protein-coupled receptor-like"/>
    <property type="match status" value="1"/>
</dbReference>
<feature type="transmembrane region" description="Helical" evidence="1">
    <location>
        <begin position="47"/>
        <end position="69"/>
    </location>
</feature>
<sequence>MSLTNTTDLQFSFTFYYYVRYLGLCEDVPDPGKYGKPLVVPEKLQQIPIICLSLIAFIVNGISLFLFLFGEATLNLIISLRGTKTTTTATTTTTIATSAVTTSSTKNLSKRSKEHRRPRSLFLTSLIILSTFEVIFNLNVFILKLTQVLSPYFIHQKPINPASHTPPDMRLVVIPTAQNVIMFLAETGLMCRNWCICLITAARAEVVIWPLGSKRWQRILRNPKRFLLILSVFVIISTFISALKHIDIIGLLCYDQTSQKYALWSEDYFWSSEEFSRFMTFVVLPYQAIVTWVLIILFTFLILLRLRPWDDNDDSILFPPNAKSSDEIPSIHEERQQFPAQQDALRKRQKGQMRATKIVLVVAMLFGSLECMNPILSILQTGRILTNITLSRTLETIGNTLITVDSICNFVVFIWMMSYFRQLFVKIFLCTNIHSDNNCSSSGASQRVTSST</sequence>
<keyword evidence="1" id="KW-0812">Transmembrane</keyword>
<feature type="transmembrane region" description="Helical" evidence="1">
    <location>
        <begin position="355"/>
        <end position="376"/>
    </location>
</feature>
<dbReference type="Proteomes" id="UP000050795">
    <property type="component" value="Unassembled WGS sequence"/>
</dbReference>
<evidence type="ECO:0000313" key="3">
    <source>
        <dbReference type="WBParaSite" id="TREG1_7780.1"/>
    </source>
</evidence>
<feature type="transmembrane region" description="Helical" evidence="1">
    <location>
        <begin position="120"/>
        <end position="143"/>
    </location>
</feature>
<protein>
    <recommendedName>
        <fullName evidence="4">G_PROTEIN_RECEP_F1_2 domain-containing protein</fullName>
    </recommendedName>
</protein>
<accession>A0AA85KBU9</accession>